<evidence type="ECO:0000313" key="1">
    <source>
        <dbReference type="EMBL" id="CAB4141386.1"/>
    </source>
</evidence>
<name>A0A6J5NL63_9CAUD</name>
<reference evidence="2" key="1">
    <citation type="submission" date="2020-04" db="EMBL/GenBank/DDBJ databases">
        <authorList>
            <person name="Chiriac C."/>
            <person name="Salcher M."/>
            <person name="Ghai R."/>
            <person name="Kavagutti S V."/>
        </authorList>
    </citation>
    <scope>NUCLEOTIDE SEQUENCE</scope>
</reference>
<evidence type="ECO:0000313" key="2">
    <source>
        <dbReference type="EMBL" id="CAB4157658.1"/>
    </source>
</evidence>
<sequence length="70" mass="8007">MLFNIIVGIAAFFGGWTLNRITKMLDRMDEDIRDLPHDYVSKEAYKTDIADIKGMLGKIFDKLDGKVDKV</sequence>
<proteinExistence type="predicted"/>
<organism evidence="2">
    <name type="scientific">uncultured Caudovirales phage</name>
    <dbReference type="NCBI Taxonomy" id="2100421"/>
    <lineage>
        <taxon>Viruses</taxon>
        <taxon>Duplodnaviria</taxon>
        <taxon>Heunggongvirae</taxon>
        <taxon>Uroviricota</taxon>
        <taxon>Caudoviricetes</taxon>
        <taxon>Peduoviridae</taxon>
        <taxon>Maltschvirus</taxon>
        <taxon>Maltschvirus maltsch</taxon>
    </lineage>
</organism>
<accession>A0A6J5NL63</accession>
<gene>
    <name evidence="1" type="ORF">UFOVP414_39</name>
    <name evidence="2" type="ORF">UFOVP687_17</name>
</gene>
<dbReference type="EMBL" id="LR796389">
    <property type="protein sequence ID" value="CAB4141386.1"/>
    <property type="molecule type" value="Genomic_DNA"/>
</dbReference>
<protein>
    <submittedName>
        <fullName evidence="2">Uncharacterized protein</fullName>
    </submittedName>
</protein>
<dbReference type="EMBL" id="LR796665">
    <property type="protein sequence ID" value="CAB4157658.1"/>
    <property type="molecule type" value="Genomic_DNA"/>
</dbReference>